<feature type="non-terminal residue" evidence="2">
    <location>
        <position position="460"/>
    </location>
</feature>
<feature type="compositionally biased region" description="Low complexity" evidence="1">
    <location>
        <begin position="323"/>
        <end position="334"/>
    </location>
</feature>
<feature type="compositionally biased region" description="Low complexity" evidence="1">
    <location>
        <begin position="118"/>
        <end position="131"/>
    </location>
</feature>
<accession>A0A813K3Y6</accession>
<protein>
    <recommendedName>
        <fullName evidence="4">PWI domain-containing protein</fullName>
    </recommendedName>
</protein>
<evidence type="ECO:0000313" key="3">
    <source>
        <dbReference type="Proteomes" id="UP000626109"/>
    </source>
</evidence>
<reference evidence="2" key="1">
    <citation type="submission" date="2021-02" db="EMBL/GenBank/DDBJ databases">
        <authorList>
            <person name="Dougan E. K."/>
            <person name="Rhodes N."/>
            <person name="Thang M."/>
            <person name="Chan C."/>
        </authorList>
    </citation>
    <scope>NUCLEOTIDE SEQUENCE</scope>
</reference>
<feature type="region of interest" description="Disordered" evidence="1">
    <location>
        <begin position="304"/>
        <end position="460"/>
    </location>
</feature>
<feature type="compositionally biased region" description="Low complexity" evidence="1">
    <location>
        <begin position="352"/>
        <end position="366"/>
    </location>
</feature>
<comment type="caution">
    <text evidence="2">The sequence shown here is derived from an EMBL/GenBank/DDBJ whole genome shotgun (WGS) entry which is preliminary data.</text>
</comment>
<evidence type="ECO:0008006" key="4">
    <source>
        <dbReference type="Google" id="ProtNLM"/>
    </source>
</evidence>
<feature type="compositionally biased region" description="Low complexity" evidence="1">
    <location>
        <begin position="415"/>
        <end position="439"/>
    </location>
</feature>
<feature type="compositionally biased region" description="Pro residues" evidence="1">
    <location>
        <begin position="440"/>
        <end position="453"/>
    </location>
</feature>
<evidence type="ECO:0000256" key="1">
    <source>
        <dbReference type="SAM" id="MobiDB-lite"/>
    </source>
</evidence>
<evidence type="ECO:0000313" key="2">
    <source>
        <dbReference type="EMBL" id="CAE8689621.1"/>
    </source>
</evidence>
<gene>
    <name evidence="2" type="ORF">PGLA2088_LOCUS26530</name>
</gene>
<dbReference type="AlphaFoldDB" id="A0A813K3Y6"/>
<dbReference type="InterPro" id="IPR043094">
    <property type="entry name" value="Nab2/ZC3H14_N_sf"/>
</dbReference>
<dbReference type="EMBL" id="CAJNNW010027099">
    <property type="protein sequence ID" value="CAE8689621.1"/>
    <property type="molecule type" value="Genomic_DNA"/>
</dbReference>
<sequence>AVVTALASAALASAGRKPPPATVKRPQAVVGRLSAAPAKAVKVKVAVKKAVEAPAIVSKKATLAKASSTPALSRKAGAAAVRGASPCSEASEPSERRSAPPTKDRLGSRAPGTPIQVRKAASAVRRTSSAAGGPDDSECSASPSRHSSSSSSSPSPDRPVPSPKAPPPVAAIPVATRPAKRPRPATPPKAAAARKTVAASPPRPPASASLSALTSTPPKRKTAPLVLSADDEGSFQAAVLDRLCTLCGENDDAKVLAEYIVVMVAGSKGREEMSVELKPFFQDQAQAESFVEWVEECKWKFLTGGPSPQQANVKTTPLSSQNSAARSSSSGGSPAPAPRGTPPVDFWGPAPTRSGAAGSTAGSRTAKLTPHAREAPPLAAMKPRSGPHVAVTSRVVLQPNPNFDDSPPPMPTRTAATGVAFSKAAAASRSSAPVQAAKPLAPPAAVPAPPAPAPGASVVP</sequence>
<name>A0A813K3Y6_POLGL</name>
<feature type="compositionally biased region" description="Basic and acidic residues" evidence="1">
    <location>
        <begin position="93"/>
        <end position="107"/>
    </location>
</feature>
<feature type="compositionally biased region" description="Pro residues" evidence="1">
    <location>
        <begin position="156"/>
        <end position="170"/>
    </location>
</feature>
<feature type="compositionally biased region" description="Polar residues" evidence="1">
    <location>
        <begin position="306"/>
        <end position="322"/>
    </location>
</feature>
<dbReference type="Gene3D" id="1.10.340.40">
    <property type="entry name" value="Nuclear abundant poly(A) RNA-bind protein 2, N-terminal domain"/>
    <property type="match status" value="1"/>
</dbReference>
<organism evidence="2 3">
    <name type="scientific">Polarella glacialis</name>
    <name type="common">Dinoflagellate</name>
    <dbReference type="NCBI Taxonomy" id="89957"/>
    <lineage>
        <taxon>Eukaryota</taxon>
        <taxon>Sar</taxon>
        <taxon>Alveolata</taxon>
        <taxon>Dinophyceae</taxon>
        <taxon>Suessiales</taxon>
        <taxon>Suessiaceae</taxon>
        <taxon>Polarella</taxon>
    </lineage>
</organism>
<proteinExistence type="predicted"/>
<feature type="compositionally biased region" description="Low complexity" evidence="1">
    <location>
        <begin position="188"/>
        <end position="217"/>
    </location>
</feature>
<feature type="compositionally biased region" description="Low complexity" evidence="1">
    <location>
        <begin position="140"/>
        <end position="155"/>
    </location>
</feature>
<feature type="region of interest" description="Disordered" evidence="1">
    <location>
        <begin position="60"/>
        <end position="221"/>
    </location>
</feature>
<dbReference type="Proteomes" id="UP000626109">
    <property type="component" value="Unassembled WGS sequence"/>
</dbReference>
<feature type="non-terminal residue" evidence="2">
    <location>
        <position position="1"/>
    </location>
</feature>